<proteinExistence type="predicted"/>
<dbReference type="Proteomes" id="UP001341259">
    <property type="component" value="Chromosome"/>
</dbReference>
<dbReference type="RefSeq" id="WP_328342173.1">
    <property type="nucleotide sequence ID" value="NZ_CP107906.1"/>
</dbReference>
<gene>
    <name evidence="1" type="ORF">OHB29_26140</name>
</gene>
<sequence>MGVDGLMVSREAETNSESPVIGASSAGVADLWFDLPPGFMEFDLNEDAEARMLRMVDAVDPIFATATPEQKLSLIVSGEYILQAMIGAGAEHVSNCFLRMHDGELSQGTLCVLIERPDVGPRNQDRRGTAKRTAVQWRDMYPDAEVGLVMLPYGIAALCIYEQDLQMPGVLFGLDGDAIPVKVRQMQVCLPLKTSPGSALFIFMSQDVDHWDEYLDVLSGIMKSISAEETVEGNRSQPEDRSEK</sequence>
<evidence type="ECO:0000313" key="1">
    <source>
        <dbReference type="EMBL" id="WUG96200.1"/>
    </source>
</evidence>
<name>A0ABZ1NX96_STRVL</name>
<organism evidence="1 2">
    <name type="scientific">Streptomyces violaceus</name>
    <name type="common">Streptomyces venezuelae</name>
    <dbReference type="NCBI Taxonomy" id="1936"/>
    <lineage>
        <taxon>Bacteria</taxon>
        <taxon>Bacillati</taxon>
        <taxon>Actinomycetota</taxon>
        <taxon>Actinomycetes</taxon>
        <taxon>Kitasatosporales</taxon>
        <taxon>Streptomycetaceae</taxon>
        <taxon>Streptomyces</taxon>
    </lineage>
</organism>
<evidence type="ECO:0000313" key="2">
    <source>
        <dbReference type="Proteomes" id="UP001341259"/>
    </source>
</evidence>
<protein>
    <submittedName>
        <fullName evidence="1">Uncharacterized protein</fullName>
    </submittedName>
</protein>
<accession>A0ABZ1NX96</accession>
<dbReference type="EMBL" id="CP107906">
    <property type="protein sequence ID" value="WUG96200.1"/>
    <property type="molecule type" value="Genomic_DNA"/>
</dbReference>
<keyword evidence="2" id="KW-1185">Reference proteome</keyword>
<reference evidence="1 2" key="1">
    <citation type="submission" date="2022-10" db="EMBL/GenBank/DDBJ databases">
        <title>The complete genomes of actinobacterial strains from the NBC collection.</title>
        <authorList>
            <person name="Joergensen T.S."/>
            <person name="Alvarez Arevalo M."/>
            <person name="Sterndorff E.B."/>
            <person name="Faurdal D."/>
            <person name="Vuksanovic O."/>
            <person name="Mourched A.-S."/>
            <person name="Charusanti P."/>
            <person name="Shaw S."/>
            <person name="Blin K."/>
            <person name="Weber T."/>
        </authorList>
    </citation>
    <scope>NUCLEOTIDE SEQUENCE [LARGE SCALE GENOMIC DNA]</scope>
    <source>
        <strain evidence="1 2">NBC_00456</strain>
    </source>
</reference>